<dbReference type="PANTHER" id="PTHR46211">
    <property type="entry name" value="GLYCEROPHOSPHORYL DIESTER PHOSPHODIESTERASE"/>
    <property type="match status" value="1"/>
</dbReference>
<accession>A0A017SU71</accession>
<organism evidence="3 4">
    <name type="scientific">Chondromyces apiculatus DSM 436</name>
    <dbReference type="NCBI Taxonomy" id="1192034"/>
    <lineage>
        <taxon>Bacteria</taxon>
        <taxon>Pseudomonadati</taxon>
        <taxon>Myxococcota</taxon>
        <taxon>Polyangia</taxon>
        <taxon>Polyangiales</taxon>
        <taxon>Polyangiaceae</taxon>
        <taxon>Chondromyces</taxon>
    </lineage>
</organism>
<evidence type="ECO:0000313" key="3">
    <source>
        <dbReference type="EMBL" id="EYF00140.1"/>
    </source>
</evidence>
<protein>
    <submittedName>
        <fullName evidence="3">Glycerophosphoryl diester phosphodiesterase</fullName>
    </submittedName>
</protein>
<dbReference type="OrthoDB" id="9787897at2"/>
<sequence length="277" mass="29172">MSARGGSARGGRAVGQSAVGQSAAEEHFRRKAGAPPRILGHRGVRALEPENTLPAFEEAARQGADGIELDVRLCGSGEVVVLHDPDLSRVTHGGDRRAAAALSYRELCRVDLGGGARAPLLSEVLAFARGRGLAVNVEVKRDVPDRLALVRAMARLLRTWDPRHALLISSFDPAMLAALGALLPATPRALLVARGHHHEGVLRLAGALGVLAVHLDRTLTTSARVSVLQRRGVMVNVWTVNDMAEACSLAALGVDGLITDAPRQIREAVEASPRGGA</sequence>
<dbReference type="Gene3D" id="3.20.20.190">
    <property type="entry name" value="Phosphatidylinositol (PI) phosphodiesterase"/>
    <property type="match status" value="1"/>
</dbReference>
<gene>
    <name evidence="3" type="ORF">CAP_1151</name>
</gene>
<dbReference type="RefSeq" id="WP_052376905.1">
    <property type="nucleotide sequence ID" value="NZ_ASRX01000129.1"/>
</dbReference>
<dbReference type="GO" id="GO:0008081">
    <property type="term" value="F:phosphoric diester hydrolase activity"/>
    <property type="evidence" value="ECO:0007669"/>
    <property type="project" value="InterPro"/>
</dbReference>
<dbReference type="SUPFAM" id="SSF51695">
    <property type="entry name" value="PLC-like phosphodiesterases"/>
    <property type="match status" value="1"/>
</dbReference>
<dbReference type="InterPro" id="IPR017946">
    <property type="entry name" value="PLC-like_Pdiesterase_TIM-brl"/>
</dbReference>
<comment type="caution">
    <text evidence="3">The sequence shown here is derived from an EMBL/GenBank/DDBJ whole genome shotgun (WGS) entry which is preliminary data.</text>
</comment>
<feature type="domain" description="GP-PDE" evidence="2">
    <location>
        <begin position="36"/>
        <end position="269"/>
    </location>
</feature>
<dbReference type="Proteomes" id="UP000019678">
    <property type="component" value="Unassembled WGS sequence"/>
</dbReference>
<keyword evidence="4" id="KW-1185">Reference proteome</keyword>
<evidence type="ECO:0000259" key="2">
    <source>
        <dbReference type="PROSITE" id="PS51704"/>
    </source>
</evidence>
<dbReference type="InterPro" id="IPR030395">
    <property type="entry name" value="GP_PDE_dom"/>
</dbReference>
<dbReference type="Pfam" id="PF03009">
    <property type="entry name" value="GDPD"/>
    <property type="match status" value="1"/>
</dbReference>
<dbReference type="STRING" id="1192034.CAP_1151"/>
<dbReference type="PROSITE" id="PS51704">
    <property type="entry name" value="GP_PDE"/>
    <property type="match status" value="1"/>
</dbReference>
<evidence type="ECO:0000313" key="4">
    <source>
        <dbReference type="Proteomes" id="UP000019678"/>
    </source>
</evidence>
<dbReference type="EMBL" id="ASRX01000129">
    <property type="protein sequence ID" value="EYF00140.1"/>
    <property type="molecule type" value="Genomic_DNA"/>
</dbReference>
<name>A0A017SU71_9BACT</name>
<dbReference type="GO" id="GO:0006629">
    <property type="term" value="P:lipid metabolic process"/>
    <property type="evidence" value="ECO:0007669"/>
    <property type="project" value="InterPro"/>
</dbReference>
<proteinExistence type="predicted"/>
<dbReference type="eggNOG" id="COG0584">
    <property type="taxonomic scope" value="Bacteria"/>
</dbReference>
<feature type="region of interest" description="Disordered" evidence="1">
    <location>
        <begin position="1"/>
        <end position="42"/>
    </location>
</feature>
<dbReference type="PANTHER" id="PTHR46211:SF14">
    <property type="entry name" value="GLYCEROPHOSPHODIESTER PHOSPHODIESTERASE"/>
    <property type="match status" value="1"/>
</dbReference>
<dbReference type="AlphaFoldDB" id="A0A017SU71"/>
<reference evidence="3 4" key="1">
    <citation type="submission" date="2013-05" db="EMBL/GenBank/DDBJ databases">
        <title>Genome assembly of Chondromyces apiculatus DSM 436.</title>
        <authorList>
            <person name="Sharma G."/>
            <person name="Khatri I."/>
            <person name="Kaur C."/>
            <person name="Mayilraj S."/>
            <person name="Subramanian S."/>
        </authorList>
    </citation>
    <scope>NUCLEOTIDE SEQUENCE [LARGE SCALE GENOMIC DNA]</scope>
    <source>
        <strain evidence="3 4">DSM 436</strain>
    </source>
</reference>
<evidence type="ECO:0000256" key="1">
    <source>
        <dbReference type="SAM" id="MobiDB-lite"/>
    </source>
</evidence>